<dbReference type="PANTHER" id="PTHR33495:SF2">
    <property type="entry name" value="ANTI-SIGMA FACTOR ANTAGONIST TM_1081-RELATED"/>
    <property type="match status" value="1"/>
</dbReference>
<dbReference type="AlphaFoldDB" id="A0A1M7NF70"/>
<dbReference type="STRING" id="134849.SAMN05443668_102596"/>
<protein>
    <recommendedName>
        <fullName evidence="2">Anti-sigma factor antagonist</fullName>
    </recommendedName>
</protein>
<dbReference type="Proteomes" id="UP000184440">
    <property type="component" value="Unassembled WGS sequence"/>
</dbReference>
<dbReference type="NCBIfam" id="TIGR00377">
    <property type="entry name" value="ant_ant_sig"/>
    <property type="match status" value="1"/>
</dbReference>
<evidence type="ECO:0000313" key="4">
    <source>
        <dbReference type="EMBL" id="SHN02423.1"/>
    </source>
</evidence>
<dbReference type="InterPro" id="IPR003658">
    <property type="entry name" value="Anti-sigma_ant"/>
</dbReference>
<organism evidence="4 5">
    <name type="scientific">Cryptosporangium aurantiacum</name>
    <dbReference type="NCBI Taxonomy" id="134849"/>
    <lineage>
        <taxon>Bacteria</taxon>
        <taxon>Bacillati</taxon>
        <taxon>Actinomycetota</taxon>
        <taxon>Actinomycetes</taxon>
        <taxon>Cryptosporangiales</taxon>
        <taxon>Cryptosporangiaceae</taxon>
        <taxon>Cryptosporangium</taxon>
    </lineage>
</organism>
<feature type="domain" description="STAS" evidence="3">
    <location>
        <begin position="32"/>
        <end position="123"/>
    </location>
</feature>
<dbReference type="InterPro" id="IPR036513">
    <property type="entry name" value="STAS_dom_sf"/>
</dbReference>
<dbReference type="InterPro" id="IPR002645">
    <property type="entry name" value="STAS_dom"/>
</dbReference>
<dbReference type="RefSeq" id="WP_178379809.1">
    <property type="nucleotide sequence ID" value="NZ_FRCS01000002.1"/>
</dbReference>
<dbReference type="Pfam" id="PF01740">
    <property type="entry name" value="STAS"/>
    <property type="match status" value="1"/>
</dbReference>
<dbReference type="GO" id="GO:0043856">
    <property type="term" value="F:anti-sigma factor antagonist activity"/>
    <property type="evidence" value="ECO:0007669"/>
    <property type="project" value="InterPro"/>
</dbReference>
<evidence type="ECO:0000256" key="2">
    <source>
        <dbReference type="RuleBase" id="RU003749"/>
    </source>
</evidence>
<name>A0A1M7NF70_9ACTN</name>
<sequence length="123" mass="13067">MTQRFPTAAEESTGWDNAGQVRCEPSWSGYRVVLVGEVDLTLAAQWDQVFATLADADPADVTVDLSAATFIDSSVLGAFVRLHRTVTGRDRETTLTGATGSVARTISLAGLDRVIPIVPASET</sequence>
<accession>A0A1M7NF70</accession>
<evidence type="ECO:0000259" key="3">
    <source>
        <dbReference type="PROSITE" id="PS50801"/>
    </source>
</evidence>
<gene>
    <name evidence="4" type="ORF">SAMN05443668_102596</name>
</gene>
<comment type="similarity">
    <text evidence="1 2">Belongs to the anti-sigma-factor antagonist family.</text>
</comment>
<reference evidence="4 5" key="1">
    <citation type="submission" date="2016-11" db="EMBL/GenBank/DDBJ databases">
        <authorList>
            <person name="Jaros S."/>
            <person name="Januszkiewicz K."/>
            <person name="Wedrychowicz H."/>
        </authorList>
    </citation>
    <scope>NUCLEOTIDE SEQUENCE [LARGE SCALE GENOMIC DNA]</scope>
    <source>
        <strain evidence="4 5">DSM 46144</strain>
    </source>
</reference>
<evidence type="ECO:0000313" key="5">
    <source>
        <dbReference type="Proteomes" id="UP000184440"/>
    </source>
</evidence>
<dbReference type="PROSITE" id="PS50801">
    <property type="entry name" value="STAS"/>
    <property type="match status" value="1"/>
</dbReference>
<proteinExistence type="inferred from homology"/>
<dbReference type="CDD" id="cd07043">
    <property type="entry name" value="STAS_anti-anti-sigma_factors"/>
    <property type="match status" value="1"/>
</dbReference>
<dbReference type="Gene3D" id="3.30.750.24">
    <property type="entry name" value="STAS domain"/>
    <property type="match status" value="1"/>
</dbReference>
<dbReference type="EMBL" id="FRCS01000002">
    <property type="protein sequence ID" value="SHN02423.1"/>
    <property type="molecule type" value="Genomic_DNA"/>
</dbReference>
<keyword evidence="5" id="KW-1185">Reference proteome</keyword>
<dbReference type="PANTHER" id="PTHR33495">
    <property type="entry name" value="ANTI-SIGMA FACTOR ANTAGONIST TM_1081-RELATED-RELATED"/>
    <property type="match status" value="1"/>
</dbReference>
<evidence type="ECO:0000256" key="1">
    <source>
        <dbReference type="ARBA" id="ARBA00009013"/>
    </source>
</evidence>
<dbReference type="SUPFAM" id="SSF52091">
    <property type="entry name" value="SpoIIaa-like"/>
    <property type="match status" value="1"/>
</dbReference>